<dbReference type="InterPro" id="IPR037140">
    <property type="entry name" value="VHL_beta_dom_sf"/>
</dbReference>
<dbReference type="Proteomes" id="UP000266841">
    <property type="component" value="Unassembled WGS sequence"/>
</dbReference>
<evidence type="ECO:0000313" key="1">
    <source>
        <dbReference type="EMBL" id="EJK59481.1"/>
    </source>
</evidence>
<name>K0SEV6_THAOC</name>
<dbReference type="Gene3D" id="2.60.40.780">
    <property type="entry name" value="von Hippel-Lindau disease tumour suppressor, beta domain"/>
    <property type="match status" value="1"/>
</dbReference>
<sequence length="266" mass="30933">MLDDEGRLERNLLMVFFTPRLEELVTDEIVYPYPFAGMSPQSIWWEDLLQTVSIRYHRSNDLSRFFGIDGGDDMESPVFVFGKRGAKLPDEGLRWLGDTIESQALGDRNQAGGGMFRRYSTKVRTDFETWMWRMIEVKVVFNNRHEHPVELYWIFETRADFKMEIAAGESATVYSMLSHEFYIRDARVDKWDGSPGRWKMTTGSSLGSWKIGVEGDSEDAAPIRPDGSVVIDIPNRWCLDMSGHCKWWDMQKQCKENPVFMREKVS</sequence>
<dbReference type="InterPro" id="IPR036208">
    <property type="entry name" value="VHL_sf"/>
</dbReference>
<protein>
    <submittedName>
        <fullName evidence="1">Uncharacterized protein</fullName>
    </submittedName>
</protein>
<proteinExistence type="predicted"/>
<evidence type="ECO:0000313" key="2">
    <source>
        <dbReference type="Proteomes" id="UP000266841"/>
    </source>
</evidence>
<dbReference type="EMBL" id="AGNL01022844">
    <property type="protein sequence ID" value="EJK59481.1"/>
    <property type="molecule type" value="Genomic_DNA"/>
</dbReference>
<reference evidence="1 2" key="1">
    <citation type="journal article" date="2012" name="Genome Biol.">
        <title>Genome and low-iron response of an oceanic diatom adapted to chronic iron limitation.</title>
        <authorList>
            <person name="Lommer M."/>
            <person name="Specht M."/>
            <person name="Roy A.S."/>
            <person name="Kraemer L."/>
            <person name="Andreson R."/>
            <person name="Gutowska M.A."/>
            <person name="Wolf J."/>
            <person name="Bergner S.V."/>
            <person name="Schilhabel M.B."/>
            <person name="Klostermeier U.C."/>
            <person name="Beiko R.G."/>
            <person name="Rosenstiel P."/>
            <person name="Hippler M."/>
            <person name="Laroche J."/>
        </authorList>
    </citation>
    <scope>NUCLEOTIDE SEQUENCE [LARGE SCALE GENOMIC DNA]</scope>
    <source>
        <strain evidence="1 2">CCMP1005</strain>
    </source>
</reference>
<dbReference type="OrthoDB" id="203484at2759"/>
<accession>K0SEV6</accession>
<comment type="caution">
    <text evidence="1">The sequence shown here is derived from an EMBL/GenBank/DDBJ whole genome shotgun (WGS) entry which is preliminary data.</text>
</comment>
<gene>
    <name evidence="1" type="ORF">THAOC_20295</name>
</gene>
<keyword evidence="2" id="KW-1185">Reference proteome</keyword>
<dbReference type="SUPFAM" id="SSF49468">
    <property type="entry name" value="VHL"/>
    <property type="match status" value="1"/>
</dbReference>
<dbReference type="AlphaFoldDB" id="K0SEV6"/>
<organism evidence="1 2">
    <name type="scientific">Thalassiosira oceanica</name>
    <name type="common">Marine diatom</name>
    <dbReference type="NCBI Taxonomy" id="159749"/>
    <lineage>
        <taxon>Eukaryota</taxon>
        <taxon>Sar</taxon>
        <taxon>Stramenopiles</taxon>
        <taxon>Ochrophyta</taxon>
        <taxon>Bacillariophyta</taxon>
        <taxon>Coscinodiscophyceae</taxon>
        <taxon>Thalassiosirophycidae</taxon>
        <taxon>Thalassiosirales</taxon>
        <taxon>Thalassiosiraceae</taxon>
        <taxon>Thalassiosira</taxon>
    </lineage>
</organism>